<dbReference type="InterPro" id="IPR011004">
    <property type="entry name" value="Trimer_LpxA-like_sf"/>
</dbReference>
<evidence type="ECO:0000313" key="3">
    <source>
        <dbReference type="EMBL" id="MDU0808191.1"/>
    </source>
</evidence>
<proteinExistence type="inferred from homology"/>
<name>A0ABU3TQR2_9BACT</name>
<dbReference type="Proteomes" id="UP001249959">
    <property type="component" value="Unassembled WGS sequence"/>
</dbReference>
<dbReference type="Gene3D" id="2.160.10.10">
    <property type="entry name" value="Hexapeptide repeat proteins"/>
    <property type="match status" value="1"/>
</dbReference>
<keyword evidence="4" id="KW-1185">Reference proteome</keyword>
<protein>
    <submittedName>
        <fullName evidence="3">Colanic acid biosynthesis acetyltransferase WcaF</fullName>
    </submittedName>
</protein>
<gene>
    <name evidence="3" type="ORF">PQG45_03970</name>
</gene>
<reference evidence="3 4" key="1">
    <citation type="submission" date="2023-09" db="EMBL/GenBank/DDBJ databases">
        <title>Aquirufa genomes.</title>
        <authorList>
            <person name="Pitt A."/>
        </authorList>
    </citation>
    <scope>NUCLEOTIDE SEQUENCE [LARGE SCALE GENOMIC DNA]</scope>
    <source>
        <strain evidence="3 4">LEOWEIH-7C</strain>
    </source>
</reference>
<dbReference type="PANTHER" id="PTHR23416">
    <property type="entry name" value="SIALIC ACID SYNTHASE-RELATED"/>
    <property type="match status" value="1"/>
</dbReference>
<sequence length="185" mass="20676">MNKPTSDLSLFTHQLHLSLGDKLKYACWLILSNLFFLTNIPYPNFLKVLLLRMMGAQVGHGVVIKPWVKIKLPWKLSLGNQVWLGEACWIDNISEVRIGNDVCISQGALLLTGNHDYAKRSFDLMSKPIEIEDGVWIGAKSTIVGGVTLKSHCVTGVGVIILRDTEAYQVYSLNANIQVKERVIK</sequence>
<keyword evidence="2" id="KW-0808">Transferase</keyword>
<dbReference type="PANTHER" id="PTHR23416:SF23">
    <property type="entry name" value="ACETYLTRANSFERASE C18B11.09C-RELATED"/>
    <property type="match status" value="1"/>
</dbReference>
<dbReference type="EMBL" id="JAVNWW010000001">
    <property type="protein sequence ID" value="MDU0808191.1"/>
    <property type="molecule type" value="Genomic_DNA"/>
</dbReference>
<evidence type="ECO:0000256" key="1">
    <source>
        <dbReference type="ARBA" id="ARBA00007274"/>
    </source>
</evidence>
<comment type="similarity">
    <text evidence="1">Belongs to the transferase hexapeptide repeat family.</text>
</comment>
<comment type="caution">
    <text evidence="3">The sequence shown here is derived from an EMBL/GenBank/DDBJ whole genome shotgun (WGS) entry which is preliminary data.</text>
</comment>
<organism evidence="3 4">
    <name type="scientific">Aquirufa regiilacus</name>
    <dbReference type="NCBI Taxonomy" id="3024868"/>
    <lineage>
        <taxon>Bacteria</taxon>
        <taxon>Pseudomonadati</taxon>
        <taxon>Bacteroidota</taxon>
        <taxon>Cytophagia</taxon>
        <taxon>Cytophagales</taxon>
        <taxon>Flectobacillaceae</taxon>
        <taxon>Aquirufa</taxon>
    </lineage>
</organism>
<accession>A0ABU3TQR2</accession>
<dbReference type="SUPFAM" id="SSF51161">
    <property type="entry name" value="Trimeric LpxA-like enzymes"/>
    <property type="match status" value="1"/>
</dbReference>
<dbReference type="InterPro" id="IPR051159">
    <property type="entry name" value="Hexapeptide_acetyltransf"/>
</dbReference>
<evidence type="ECO:0000313" key="4">
    <source>
        <dbReference type="Proteomes" id="UP001249959"/>
    </source>
</evidence>
<evidence type="ECO:0000256" key="2">
    <source>
        <dbReference type="ARBA" id="ARBA00022679"/>
    </source>
</evidence>
<dbReference type="RefSeq" id="WP_315575569.1">
    <property type="nucleotide sequence ID" value="NZ_JARDXH010000002.1"/>
</dbReference>